<protein>
    <submittedName>
        <fullName evidence="1">Uncharacterized protein</fullName>
    </submittedName>
</protein>
<dbReference type="Proteomes" id="UP000627984">
    <property type="component" value="Unassembled WGS sequence"/>
</dbReference>
<evidence type="ECO:0000313" key="2">
    <source>
        <dbReference type="Proteomes" id="UP000627984"/>
    </source>
</evidence>
<gene>
    <name evidence="1" type="ORF">GCM10010126_22530</name>
</gene>
<accession>A0AA37BF14</accession>
<dbReference type="AlphaFoldDB" id="A0AA37BF14"/>
<dbReference type="EMBL" id="BMQD01000006">
    <property type="protein sequence ID" value="GGK62683.1"/>
    <property type="molecule type" value="Genomic_DNA"/>
</dbReference>
<organism evidence="1 2">
    <name type="scientific">Planomonospora parontospora</name>
    <dbReference type="NCBI Taxonomy" id="58119"/>
    <lineage>
        <taxon>Bacteria</taxon>
        <taxon>Bacillati</taxon>
        <taxon>Actinomycetota</taxon>
        <taxon>Actinomycetes</taxon>
        <taxon>Streptosporangiales</taxon>
        <taxon>Streptosporangiaceae</taxon>
        <taxon>Planomonospora</taxon>
    </lineage>
</organism>
<sequence>MTYGQIMTPVTYDLDAIRTVFPAWSVFRSDAGAFYATRRGETLTDQQIDAGLQRTVCADGLANFVRLLQEQEGLR</sequence>
<proteinExistence type="predicted"/>
<reference evidence="1" key="1">
    <citation type="journal article" date="2014" name="Int. J. Syst. Evol. Microbiol.">
        <title>Complete genome sequence of Corynebacterium casei LMG S-19264T (=DSM 44701T), isolated from a smear-ripened cheese.</title>
        <authorList>
            <consortium name="US DOE Joint Genome Institute (JGI-PGF)"/>
            <person name="Walter F."/>
            <person name="Albersmeier A."/>
            <person name="Kalinowski J."/>
            <person name="Ruckert C."/>
        </authorList>
    </citation>
    <scope>NUCLEOTIDE SEQUENCE</scope>
    <source>
        <strain evidence="1">JCM 3093</strain>
    </source>
</reference>
<evidence type="ECO:0000313" key="1">
    <source>
        <dbReference type="EMBL" id="GGK62683.1"/>
    </source>
</evidence>
<name>A0AA37BF14_9ACTN</name>
<reference evidence="1" key="2">
    <citation type="submission" date="2022-09" db="EMBL/GenBank/DDBJ databases">
        <authorList>
            <person name="Sun Q."/>
            <person name="Ohkuma M."/>
        </authorList>
    </citation>
    <scope>NUCLEOTIDE SEQUENCE</scope>
    <source>
        <strain evidence="1">JCM 3093</strain>
    </source>
</reference>
<comment type="caution">
    <text evidence="1">The sequence shown here is derived from an EMBL/GenBank/DDBJ whole genome shotgun (WGS) entry which is preliminary data.</text>
</comment>